<comment type="caution">
    <text evidence="7">The sequence shown here is derived from an EMBL/GenBank/DDBJ whole genome shotgun (WGS) entry which is preliminary data.</text>
</comment>
<keyword evidence="3" id="KW-0862">Zinc</keyword>
<feature type="domain" description="MYND-type" evidence="6">
    <location>
        <begin position="21"/>
        <end position="59"/>
    </location>
</feature>
<keyword evidence="1" id="KW-0479">Metal-binding</keyword>
<dbReference type="AlphaFoldDB" id="A0AAD5S2Y7"/>
<dbReference type="GO" id="GO:0008270">
    <property type="term" value="F:zinc ion binding"/>
    <property type="evidence" value="ECO:0007669"/>
    <property type="project" value="UniProtKB-KW"/>
</dbReference>
<proteinExistence type="predicted"/>
<feature type="non-terminal residue" evidence="7">
    <location>
        <position position="166"/>
    </location>
</feature>
<evidence type="ECO:0000313" key="8">
    <source>
        <dbReference type="Proteomes" id="UP001212841"/>
    </source>
</evidence>
<protein>
    <submittedName>
        <fullName evidence="7">Programmed cell death protein 2</fullName>
    </submittedName>
</protein>
<dbReference type="SUPFAM" id="SSF144232">
    <property type="entry name" value="HIT/MYND zinc finger-like"/>
    <property type="match status" value="1"/>
</dbReference>
<evidence type="ECO:0000256" key="1">
    <source>
        <dbReference type="ARBA" id="ARBA00022723"/>
    </source>
</evidence>
<dbReference type="Gene3D" id="6.10.140.2220">
    <property type="match status" value="1"/>
</dbReference>
<dbReference type="Pfam" id="PF01753">
    <property type="entry name" value="zf-MYND"/>
    <property type="match status" value="1"/>
</dbReference>
<accession>A0AAD5S2Y7</accession>
<keyword evidence="2 4" id="KW-0863">Zinc-finger</keyword>
<reference evidence="7" key="1">
    <citation type="submission" date="2020-05" db="EMBL/GenBank/DDBJ databases">
        <title>Phylogenomic resolution of chytrid fungi.</title>
        <authorList>
            <person name="Stajich J.E."/>
            <person name="Amses K."/>
            <person name="Simmons R."/>
            <person name="Seto K."/>
            <person name="Myers J."/>
            <person name="Bonds A."/>
            <person name="Quandt C.A."/>
            <person name="Barry K."/>
            <person name="Liu P."/>
            <person name="Grigoriev I."/>
            <person name="Longcore J.E."/>
            <person name="James T.Y."/>
        </authorList>
    </citation>
    <scope>NUCLEOTIDE SEQUENCE</scope>
    <source>
        <strain evidence="7">JEL0318</strain>
    </source>
</reference>
<gene>
    <name evidence="7" type="primary">PDCD2</name>
    <name evidence="7" type="ORF">HK097_003430</name>
</gene>
<dbReference type="InterPro" id="IPR002893">
    <property type="entry name" value="Znf_MYND"/>
</dbReference>
<dbReference type="EMBL" id="JADGJD010001804">
    <property type="protein sequence ID" value="KAJ3037707.1"/>
    <property type="molecule type" value="Genomic_DNA"/>
</dbReference>
<dbReference type="PROSITE" id="PS50865">
    <property type="entry name" value="ZF_MYND_2"/>
    <property type="match status" value="1"/>
</dbReference>
<feature type="compositionally biased region" description="Acidic residues" evidence="5">
    <location>
        <begin position="87"/>
        <end position="109"/>
    </location>
</feature>
<dbReference type="PANTHER" id="PTHR12298:SF4">
    <property type="entry name" value="PROGRAMMED CELL DEATH PROTEIN 2"/>
    <property type="match status" value="1"/>
</dbReference>
<keyword evidence="8" id="KW-1185">Reference proteome</keyword>
<dbReference type="PANTHER" id="PTHR12298">
    <property type="entry name" value="PCDC2 PROGRAMMED CELL DEATH PROTEIN 2 -RELATED"/>
    <property type="match status" value="1"/>
</dbReference>
<feature type="region of interest" description="Disordered" evidence="5">
    <location>
        <begin position="83"/>
        <end position="134"/>
    </location>
</feature>
<evidence type="ECO:0000259" key="6">
    <source>
        <dbReference type="PROSITE" id="PS50865"/>
    </source>
</evidence>
<evidence type="ECO:0000313" key="7">
    <source>
        <dbReference type="EMBL" id="KAJ3037707.1"/>
    </source>
</evidence>
<evidence type="ECO:0000256" key="2">
    <source>
        <dbReference type="ARBA" id="ARBA00022771"/>
    </source>
</evidence>
<organism evidence="7 8">
    <name type="scientific">Rhizophlyctis rosea</name>
    <dbReference type="NCBI Taxonomy" id="64517"/>
    <lineage>
        <taxon>Eukaryota</taxon>
        <taxon>Fungi</taxon>
        <taxon>Fungi incertae sedis</taxon>
        <taxon>Chytridiomycota</taxon>
        <taxon>Chytridiomycota incertae sedis</taxon>
        <taxon>Chytridiomycetes</taxon>
        <taxon>Rhizophlyctidales</taxon>
        <taxon>Rhizophlyctidaceae</taxon>
        <taxon>Rhizophlyctis</taxon>
    </lineage>
</organism>
<dbReference type="Proteomes" id="UP001212841">
    <property type="component" value="Unassembled WGS sequence"/>
</dbReference>
<dbReference type="PROSITE" id="PS01360">
    <property type="entry name" value="ZF_MYND_1"/>
    <property type="match status" value="1"/>
</dbReference>
<feature type="compositionally biased region" description="Basic and acidic residues" evidence="5">
    <location>
        <begin position="110"/>
        <end position="134"/>
    </location>
</feature>
<name>A0AAD5S2Y7_9FUNG</name>
<sequence>MVVHNSVERSLTSIHRTAPLCHICNLHAPKQCSRCKSVRYCSREHQLLDWNQGGHKVLCPTLSSSPASPLPASTKLKFLFKEHELISEEEPEDEDGEEEEEEDGEEEEEGKQGKKEEGGVEGVTKEVGKVKVGEVDEDAEFEETNVVDKAFLKFQKRVDLEPEQIV</sequence>
<evidence type="ECO:0000256" key="4">
    <source>
        <dbReference type="PROSITE-ProRule" id="PRU00134"/>
    </source>
</evidence>
<evidence type="ECO:0000256" key="5">
    <source>
        <dbReference type="SAM" id="MobiDB-lite"/>
    </source>
</evidence>
<dbReference type="GO" id="GO:0005634">
    <property type="term" value="C:nucleus"/>
    <property type="evidence" value="ECO:0007669"/>
    <property type="project" value="TreeGrafter"/>
</dbReference>
<evidence type="ECO:0000256" key="3">
    <source>
        <dbReference type="ARBA" id="ARBA00022833"/>
    </source>
</evidence>